<sequence>MYALFLILSLLAATVVSLFSVHDDVLAFPQYEILIADAYITDESAAALLNPIIPPDAPPSLPANESETHQIMWLKGKKFLCTIPIVLPPPPMNQTEKELSKVEEDKELARATARGWELLADLEGHCLYFVSDWWTYSFCHNREVRQFHQLPPQANNQWPPPEDPEIQSYILGKVPAEEYNTPNGEPGSTTELQATGELRVLVQKLGGGTVCEDTGKRRKIEVQFHCNSHGTDRIGWVKEITICNYLMVIYTPRLCNDVAFLPARENRANGITCKEVIRVDEVEQFEKLQADRREAQKLLAQQAEEALVEVIEELKAKKKVVIGKDGKIREDATEKLADDDSDELVLLLDL</sequence>
<dbReference type="STRING" id="341454.A0A4S2N435"/>
<dbReference type="GO" id="GO:0030968">
    <property type="term" value="P:endoplasmic reticulum unfolded protein response"/>
    <property type="evidence" value="ECO:0007669"/>
    <property type="project" value="UniProtKB-UniRule"/>
</dbReference>
<dbReference type="OrthoDB" id="448954at2759"/>
<feature type="chain" id="PRO_5020833675" description="Endoplasmic reticulum lectin" evidence="9">
    <location>
        <begin position="19"/>
        <end position="350"/>
    </location>
</feature>
<protein>
    <recommendedName>
        <fullName evidence="7">Endoplasmic reticulum lectin</fullName>
    </recommendedName>
    <alternativeName>
        <fullName evidence="7">Protein OS-9 homolog</fullName>
    </alternativeName>
</protein>
<dbReference type="InterPro" id="IPR045149">
    <property type="entry name" value="OS-9-like"/>
</dbReference>
<evidence type="ECO:0000259" key="10">
    <source>
        <dbReference type="PROSITE" id="PS51914"/>
    </source>
</evidence>
<dbReference type="SUPFAM" id="SSF50911">
    <property type="entry name" value="Mannose 6-phosphate receptor domain"/>
    <property type="match status" value="1"/>
</dbReference>
<feature type="coiled-coil region" evidence="8">
    <location>
        <begin position="285"/>
        <end position="320"/>
    </location>
</feature>
<comment type="function">
    <text evidence="7">Lectin involved in the quality control of the secretory pathway. As a member of the endoplasmic reticulum-associated degradation lumenal (ERAD-L) surveillance system, targets misfolded endoplasmic reticulum lumenal glycoproteins for degradation.</text>
</comment>
<organism evidence="11 12">
    <name type="scientific">Ascodesmis nigricans</name>
    <dbReference type="NCBI Taxonomy" id="341454"/>
    <lineage>
        <taxon>Eukaryota</taxon>
        <taxon>Fungi</taxon>
        <taxon>Dikarya</taxon>
        <taxon>Ascomycota</taxon>
        <taxon>Pezizomycotina</taxon>
        <taxon>Pezizomycetes</taxon>
        <taxon>Pezizales</taxon>
        <taxon>Ascodesmidaceae</taxon>
        <taxon>Ascodesmis</taxon>
    </lineage>
</organism>
<gene>
    <name evidence="11" type="ORF">EX30DRAFT_338511</name>
</gene>
<evidence type="ECO:0000256" key="4">
    <source>
        <dbReference type="ARBA" id="ARBA00022734"/>
    </source>
</evidence>
<feature type="signal peptide" evidence="9">
    <location>
        <begin position="1"/>
        <end position="18"/>
    </location>
</feature>
<dbReference type="InterPro" id="IPR044865">
    <property type="entry name" value="MRH_dom"/>
</dbReference>
<proteinExistence type="inferred from homology"/>
<keyword evidence="12" id="KW-1185">Reference proteome</keyword>
<dbReference type="GO" id="GO:0005789">
    <property type="term" value="C:endoplasmic reticulum membrane"/>
    <property type="evidence" value="ECO:0007669"/>
    <property type="project" value="UniProtKB-SubCell"/>
</dbReference>
<evidence type="ECO:0000256" key="7">
    <source>
        <dbReference type="RuleBase" id="RU369099"/>
    </source>
</evidence>
<feature type="domain" description="MRH" evidence="10">
    <location>
        <begin position="124"/>
        <end position="257"/>
    </location>
</feature>
<evidence type="ECO:0000256" key="9">
    <source>
        <dbReference type="SAM" id="SignalP"/>
    </source>
</evidence>
<evidence type="ECO:0000256" key="2">
    <source>
        <dbReference type="ARBA" id="ARBA00009918"/>
    </source>
</evidence>
<dbReference type="InterPro" id="IPR012913">
    <property type="entry name" value="OS9-like_dom"/>
</dbReference>
<evidence type="ECO:0000313" key="12">
    <source>
        <dbReference type="Proteomes" id="UP000298138"/>
    </source>
</evidence>
<reference evidence="11 12" key="1">
    <citation type="submission" date="2019-04" db="EMBL/GenBank/DDBJ databases">
        <title>Comparative genomics and transcriptomics to analyze fruiting body development in filamentous ascomycetes.</title>
        <authorList>
            <consortium name="DOE Joint Genome Institute"/>
            <person name="Lutkenhaus R."/>
            <person name="Traeger S."/>
            <person name="Breuer J."/>
            <person name="Kuo A."/>
            <person name="Lipzen A."/>
            <person name="Pangilinan J."/>
            <person name="Dilworth D."/>
            <person name="Sandor L."/>
            <person name="Poggeler S."/>
            <person name="Barry K."/>
            <person name="Grigoriev I.V."/>
            <person name="Nowrousian M."/>
        </authorList>
    </citation>
    <scope>NUCLEOTIDE SEQUENCE [LARGE SCALE GENOMIC DNA]</scope>
    <source>
        <strain evidence="11 12">CBS 389.68</strain>
    </source>
</reference>
<dbReference type="EMBL" id="ML220113">
    <property type="protein sequence ID" value="TGZ83921.1"/>
    <property type="molecule type" value="Genomic_DNA"/>
</dbReference>
<dbReference type="Proteomes" id="UP000298138">
    <property type="component" value="Unassembled WGS sequence"/>
</dbReference>
<dbReference type="AlphaFoldDB" id="A0A4S2N435"/>
<keyword evidence="8" id="KW-0175">Coiled coil</keyword>
<keyword evidence="4 7" id="KW-0430">Lectin</keyword>
<dbReference type="Gene3D" id="2.70.130.10">
    <property type="entry name" value="Mannose-6-phosphate receptor binding domain"/>
    <property type="match status" value="1"/>
</dbReference>
<dbReference type="GO" id="GO:0005788">
    <property type="term" value="C:endoplasmic reticulum lumen"/>
    <property type="evidence" value="ECO:0007669"/>
    <property type="project" value="UniProtKB-UniRule"/>
</dbReference>
<dbReference type="InterPro" id="IPR009011">
    <property type="entry name" value="Man6P_isomerase_rcpt-bd_dom_sf"/>
</dbReference>
<evidence type="ECO:0000313" key="11">
    <source>
        <dbReference type="EMBL" id="TGZ83921.1"/>
    </source>
</evidence>
<evidence type="ECO:0000256" key="8">
    <source>
        <dbReference type="SAM" id="Coils"/>
    </source>
</evidence>
<keyword evidence="7" id="KW-0472">Membrane</keyword>
<keyword evidence="5 7" id="KW-0256">Endoplasmic reticulum</keyword>
<comment type="subcellular location">
    <subcellularLocation>
        <location evidence="1 7">Endoplasmic reticulum membrane</location>
        <topology evidence="1 7">Peripheral membrane protein</topology>
        <orientation evidence="1 7">Lumenal side</orientation>
    </subcellularLocation>
</comment>
<comment type="similarity">
    <text evidence="2 7">Belongs to the OS-9 family.</text>
</comment>
<dbReference type="Pfam" id="PF07915">
    <property type="entry name" value="PRKCSH"/>
    <property type="match status" value="1"/>
</dbReference>
<evidence type="ECO:0000256" key="6">
    <source>
        <dbReference type="ARBA" id="ARBA00023157"/>
    </source>
</evidence>
<evidence type="ECO:0000256" key="5">
    <source>
        <dbReference type="ARBA" id="ARBA00022824"/>
    </source>
</evidence>
<dbReference type="InParanoid" id="A0A4S2N435"/>
<dbReference type="PANTHER" id="PTHR15414">
    <property type="entry name" value="OS-9-RELATED"/>
    <property type="match status" value="1"/>
</dbReference>
<keyword evidence="6" id="KW-1015">Disulfide bond</keyword>
<dbReference type="GO" id="GO:0030246">
    <property type="term" value="F:carbohydrate binding"/>
    <property type="evidence" value="ECO:0007669"/>
    <property type="project" value="UniProtKB-UniRule"/>
</dbReference>
<accession>A0A4S2N435</accession>
<keyword evidence="3 9" id="KW-0732">Signal</keyword>
<name>A0A4S2N435_9PEZI</name>
<evidence type="ECO:0000256" key="3">
    <source>
        <dbReference type="ARBA" id="ARBA00022729"/>
    </source>
</evidence>
<dbReference type="PROSITE" id="PS51914">
    <property type="entry name" value="MRH"/>
    <property type="match status" value="1"/>
</dbReference>
<evidence type="ECO:0000256" key="1">
    <source>
        <dbReference type="ARBA" id="ARBA00004367"/>
    </source>
</evidence>
<dbReference type="PANTHER" id="PTHR15414:SF0">
    <property type="entry name" value="ENDOPLASMIC RETICULUM LECTIN 1"/>
    <property type="match status" value="1"/>
</dbReference>
<dbReference type="GO" id="GO:0030970">
    <property type="term" value="P:retrograde protein transport, ER to cytosol"/>
    <property type="evidence" value="ECO:0007669"/>
    <property type="project" value="TreeGrafter"/>
</dbReference>